<dbReference type="AlphaFoldDB" id="A0A3B0WMP5"/>
<evidence type="ECO:0008006" key="2">
    <source>
        <dbReference type="Google" id="ProtNLM"/>
    </source>
</evidence>
<dbReference type="PROSITE" id="PS51257">
    <property type="entry name" value="PROKAR_LIPOPROTEIN"/>
    <property type="match status" value="1"/>
</dbReference>
<protein>
    <recommendedName>
        <fullName evidence="2">Lipoprotein</fullName>
    </recommendedName>
</protein>
<name>A0A3B0WMP5_9ZZZZ</name>
<sequence length="191" mass="20470">MNKCYRFAFAVISVLFLFGCGGGGGSSSENGVGSNPQAKSASIIQFNVQGTSPKNPDDQFPISPNVNAGVWSMDWEIELKGDESSLSTLFQIIMYVSEDSVLSADDPSIYRALCTGAQCLGKTSLLMSCSHKPDSTPICDNDVLDGVFQSFNLETFLMSGIPKEAYIIFTVSATAFTDASTDRLAIPVVFE</sequence>
<reference evidence="1" key="1">
    <citation type="submission" date="2018-06" db="EMBL/GenBank/DDBJ databases">
        <authorList>
            <person name="Zhirakovskaya E."/>
        </authorList>
    </citation>
    <scope>NUCLEOTIDE SEQUENCE</scope>
</reference>
<evidence type="ECO:0000313" key="1">
    <source>
        <dbReference type="EMBL" id="VAW51897.1"/>
    </source>
</evidence>
<organism evidence="1">
    <name type="scientific">hydrothermal vent metagenome</name>
    <dbReference type="NCBI Taxonomy" id="652676"/>
    <lineage>
        <taxon>unclassified sequences</taxon>
        <taxon>metagenomes</taxon>
        <taxon>ecological metagenomes</taxon>
    </lineage>
</organism>
<proteinExistence type="predicted"/>
<accession>A0A3B0WMP5</accession>
<gene>
    <name evidence="1" type="ORF">MNBD_GAMMA06-2083</name>
</gene>
<dbReference type="EMBL" id="UOFD01000037">
    <property type="protein sequence ID" value="VAW51897.1"/>
    <property type="molecule type" value="Genomic_DNA"/>
</dbReference>